<accession>A0A9W9JTQ2</accession>
<dbReference type="InterPro" id="IPR045255">
    <property type="entry name" value="RanBP1-like"/>
</dbReference>
<feature type="compositionally biased region" description="Acidic residues" evidence="3">
    <location>
        <begin position="537"/>
        <end position="555"/>
    </location>
</feature>
<feature type="compositionally biased region" description="Basic and acidic residues" evidence="3">
    <location>
        <begin position="53"/>
        <end position="62"/>
    </location>
</feature>
<feature type="compositionally biased region" description="Polar residues" evidence="3">
    <location>
        <begin position="101"/>
        <end position="115"/>
    </location>
</feature>
<feature type="region of interest" description="Disordered" evidence="3">
    <location>
        <begin position="456"/>
        <end position="489"/>
    </location>
</feature>
<comment type="subcellular location">
    <subcellularLocation>
        <location evidence="1">Nucleus</location>
    </subcellularLocation>
</comment>
<dbReference type="GO" id="GO:0005634">
    <property type="term" value="C:nucleus"/>
    <property type="evidence" value="ECO:0007669"/>
    <property type="project" value="UniProtKB-SubCell"/>
</dbReference>
<dbReference type="RefSeq" id="XP_056506976.1">
    <property type="nucleotide sequence ID" value="XM_056660478.1"/>
</dbReference>
<feature type="compositionally biased region" description="Polar residues" evidence="3">
    <location>
        <begin position="243"/>
        <end position="255"/>
    </location>
</feature>
<evidence type="ECO:0000256" key="2">
    <source>
        <dbReference type="ARBA" id="ARBA00023242"/>
    </source>
</evidence>
<feature type="compositionally biased region" description="Polar residues" evidence="3">
    <location>
        <begin position="263"/>
        <end position="280"/>
    </location>
</feature>
<evidence type="ECO:0000313" key="5">
    <source>
        <dbReference type="EMBL" id="KAJ5081689.1"/>
    </source>
</evidence>
<dbReference type="AlphaFoldDB" id="A0A9W9JTQ2"/>
<keyword evidence="6" id="KW-1185">Reference proteome</keyword>
<feature type="compositionally biased region" description="Polar residues" evidence="3">
    <location>
        <begin position="34"/>
        <end position="49"/>
    </location>
</feature>
<organism evidence="5 6">
    <name type="scientific">Penicillium alfredii</name>
    <dbReference type="NCBI Taxonomy" id="1506179"/>
    <lineage>
        <taxon>Eukaryota</taxon>
        <taxon>Fungi</taxon>
        <taxon>Dikarya</taxon>
        <taxon>Ascomycota</taxon>
        <taxon>Pezizomycotina</taxon>
        <taxon>Eurotiomycetes</taxon>
        <taxon>Eurotiomycetidae</taxon>
        <taxon>Eurotiales</taxon>
        <taxon>Aspergillaceae</taxon>
        <taxon>Penicillium</taxon>
    </lineage>
</organism>
<keyword evidence="2" id="KW-0539">Nucleus</keyword>
<dbReference type="InterPro" id="IPR000156">
    <property type="entry name" value="Ran_bind_dom"/>
</dbReference>
<dbReference type="PANTHER" id="PTHR23138">
    <property type="entry name" value="RAN BINDING PROTEIN"/>
    <property type="match status" value="1"/>
</dbReference>
<feature type="region of interest" description="Disordered" evidence="3">
    <location>
        <begin position="502"/>
        <end position="559"/>
    </location>
</feature>
<reference evidence="5" key="1">
    <citation type="submission" date="2022-11" db="EMBL/GenBank/DDBJ databases">
        <authorList>
            <person name="Petersen C."/>
        </authorList>
    </citation>
    <scope>NUCLEOTIDE SEQUENCE</scope>
    <source>
        <strain evidence="5">IBT 34128</strain>
    </source>
</reference>
<feature type="region of interest" description="Disordered" evidence="3">
    <location>
        <begin position="1"/>
        <end position="405"/>
    </location>
</feature>
<evidence type="ECO:0000256" key="3">
    <source>
        <dbReference type="SAM" id="MobiDB-lite"/>
    </source>
</evidence>
<evidence type="ECO:0000256" key="1">
    <source>
        <dbReference type="ARBA" id="ARBA00004123"/>
    </source>
</evidence>
<dbReference type="Proteomes" id="UP001141434">
    <property type="component" value="Unassembled WGS sequence"/>
</dbReference>
<sequence>MAKPTVSAEHAQSPPSDNDGGERPVRKQLKETSIESTSQAGGNTRSSSGGRKRSIEESREDGAAVDPNENGLNQRKRSRECTPEDPKLSSESVKNEEANAGTASHNVSDPESTNPEVAPLLETIKDSDEATAPSEQDEDAPSGHPRDSEEDTNSSSGDSIDIVETDPASSGYSVDSDENDSVFSGDSTDDDSNDTASSGDSTDDHSDEDASSEDHTDSDENDDANSESQASEHEFPAIGRYQDASTSTAPRNVSDSEFESDSLEATNSPDTTLEEIQTTKIPEEQDAKIPADILPKDTQESHKANLKNDDDTNPISQDTDKSAAESTSGATTNPPDNADEAAKVPKKKRSREQLEDDSKGSGAVTTTEPKSAPLDEKATVEGEPEKKKHRDNSQERESKTDKAFAASAFGNASAASPFASLGAAKTKTTANEPSDADKTTSTSAFASSGLAAFAGSEKSPFGTLGASTPSVFKSASSTPSAFASASGSSGFSALGTGFAGVGGGFSGTARPGGLTSFASPNSPATFGESKAKPFGAEESEGEESDNNDDEEADTFEAEKTDERFFEQTIETGEEEEETAFTCKAKLFNFSNKEWKERGIGTFKVNVRRGPNGKRSGRMIMRADGAGRVMLNSPIFKGMNYGDPKGEAPSTKQILLGSTEDNRTVPLLLRTGNESLAKDLYSVIKDLLEEA</sequence>
<feature type="compositionally biased region" description="Acidic residues" evidence="3">
    <location>
        <begin position="205"/>
        <end position="225"/>
    </location>
</feature>
<feature type="compositionally biased region" description="Polar residues" evidence="3">
    <location>
        <begin position="324"/>
        <end position="335"/>
    </location>
</feature>
<dbReference type="GeneID" id="81399647"/>
<dbReference type="SMART" id="SM00160">
    <property type="entry name" value="RanBD"/>
    <property type="match status" value="1"/>
</dbReference>
<dbReference type="PROSITE" id="PS50196">
    <property type="entry name" value="RANBD1"/>
    <property type="match status" value="1"/>
</dbReference>
<evidence type="ECO:0000313" key="6">
    <source>
        <dbReference type="Proteomes" id="UP001141434"/>
    </source>
</evidence>
<dbReference type="InterPro" id="IPR011993">
    <property type="entry name" value="PH-like_dom_sf"/>
</dbReference>
<feature type="compositionally biased region" description="Basic and acidic residues" evidence="3">
    <location>
        <begin position="373"/>
        <end position="402"/>
    </location>
</feature>
<evidence type="ECO:0000259" key="4">
    <source>
        <dbReference type="PROSITE" id="PS50196"/>
    </source>
</evidence>
<dbReference type="Pfam" id="PF00638">
    <property type="entry name" value="Ran_BP1"/>
    <property type="match status" value="1"/>
</dbReference>
<dbReference type="Gene3D" id="2.30.29.30">
    <property type="entry name" value="Pleckstrin-homology domain (PH domain)/Phosphotyrosine-binding domain (PTB)"/>
    <property type="match status" value="1"/>
</dbReference>
<feature type="compositionally biased region" description="Basic and acidic residues" evidence="3">
    <location>
        <begin position="20"/>
        <end position="33"/>
    </location>
</feature>
<feature type="compositionally biased region" description="Basic and acidic residues" evidence="3">
    <location>
        <begin position="79"/>
        <end position="97"/>
    </location>
</feature>
<gene>
    <name evidence="5" type="ORF">NUU61_009953</name>
</gene>
<comment type="caution">
    <text evidence="5">The sequence shown here is derived from an EMBL/GenBank/DDBJ whole genome shotgun (WGS) entry which is preliminary data.</text>
</comment>
<dbReference type="OrthoDB" id="185618at2759"/>
<feature type="domain" description="RanBD1" evidence="4">
    <location>
        <begin position="569"/>
        <end position="690"/>
    </location>
</feature>
<name>A0A9W9JTQ2_9EURO</name>
<reference evidence="5" key="2">
    <citation type="journal article" date="2023" name="IMA Fungus">
        <title>Comparative genomic study of the Penicillium genus elucidates a diverse pangenome and 15 lateral gene transfer events.</title>
        <authorList>
            <person name="Petersen C."/>
            <person name="Sorensen T."/>
            <person name="Nielsen M.R."/>
            <person name="Sondergaard T.E."/>
            <person name="Sorensen J.L."/>
            <person name="Fitzpatrick D.A."/>
            <person name="Frisvad J.C."/>
            <person name="Nielsen K.L."/>
        </authorList>
    </citation>
    <scope>NUCLEOTIDE SEQUENCE</scope>
    <source>
        <strain evidence="5">IBT 34128</strain>
    </source>
</reference>
<protein>
    <recommendedName>
        <fullName evidence="4">RanBD1 domain-containing protein</fullName>
    </recommendedName>
</protein>
<feature type="compositionally biased region" description="Basic and acidic residues" evidence="3">
    <location>
        <begin position="281"/>
        <end position="310"/>
    </location>
</feature>
<dbReference type="SUPFAM" id="SSF50729">
    <property type="entry name" value="PH domain-like"/>
    <property type="match status" value="1"/>
</dbReference>
<dbReference type="PANTHER" id="PTHR23138:SF142">
    <property type="entry name" value="RAN-BINDING PROTEIN 3B-RELATED"/>
    <property type="match status" value="1"/>
</dbReference>
<dbReference type="EMBL" id="JAPMSZ010000012">
    <property type="protein sequence ID" value="KAJ5081689.1"/>
    <property type="molecule type" value="Genomic_DNA"/>
</dbReference>
<feature type="compositionally biased region" description="Low complexity" evidence="3">
    <location>
        <begin position="474"/>
        <end position="489"/>
    </location>
</feature>
<proteinExistence type="predicted"/>